<dbReference type="Pfam" id="PF00126">
    <property type="entry name" value="HTH_1"/>
    <property type="match status" value="1"/>
</dbReference>
<dbReference type="PRINTS" id="PR00039">
    <property type="entry name" value="HTHLYSR"/>
</dbReference>
<protein>
    <submittedName>
        <fullName evidence="7">LysR substrate-binding domain-containing protein</fullName>
    </submittedName>
</protein>
<dbReference type="PANTHER" id="PTHR30346:SF0">
    <property type="entry name" value="HCA OPERON TRANSCRIPTIONAL ACTIVATOR HCAR"/>
    <property type="match status" value="1"/>
</dbReference>
<dbReference type="InterPro" id="IPR000847">
    <property type="entry name" value="LysR_HTH_N"/>
</dbReference>
<dbReference type="Proteomes" id="UP001225598">
    <property type="component" value="Chromosome"/>
</dbReference>
<dbReference type="RefSeq" id="WP_284824817.1">
    <property type="nucleotide sequence ID" value="NZ_CP126969.1"/>
</dbReference>
<keyword evidence="8" id="KW-1185">Reference proteome</keyword>
<dbReference type="PROSITE" id="PS50931">
    <property type="entry name" value="HTH_LYSR"/>
    <property type="match status" value="1"/>
</dbReference>
<organism evidence="7 8">
    <name type="scientific">Corynebacterium breve</name>
    <dbReference type="NCBI Taxonomy" id="3049799"/>
    <lineage>
        <taxon>Bacteria</taxon>
        <taxon>Bacillati</taxon>
        <taxon>Actinomycetota</taxon>
        <taxon>Actinomycetes</taxon>
        <taxon>Mycobacteriales</taxon>
        <taxon>Corynebacteriaceae</taxon>
        <taxon>Corynebacterium</taxon>
    </lineage>
</organism>
<dbReference type="SUPFAM" id="SSF53850">
    <property type="entry name" value="Periplasmic binding protein-like II"/>
    <property type="match status" value="1"/>
</dbReference>
<evidence type="ECO:0000256" key="4">
    <source>
        <dbReference type="ARBA" id="ARBA00023159"/>
    </source>
</evidence>
<gene>
    <name evidence="7" type="ORF">QP027_11045</name>
</gene>
<dbReference type="Gene3D" id="1.10.10.10">
    <property type="entry name" value="Winged helix-like DNA-binding domain superfamily/Winged helix DNA-binding domain"/>
    <property type="match status" value="1"/>
</dbReference>
<evidence type="ECO:0000256" key="3">
    <source>
        <dbReference type="ARBA" id="ARBA00023125"/>
    </source>
</evidence>
<dbReference type="InterPro" id="IPR005119">
    <property type="entry name" value="LysR_subst-bd"/>
</dbReference>
<dbReference type="Pfam" id="PF03466">
    <property type="entry name" value="LysR_substrate"/>
    <property type="match status" value="1"/>
</dbReference>
<evidence type="ECO:0000256" key="1">
    <source>
        <dbReference type="ARBA" id="ARBA00009437"/>
    </source>
</evidence>
<comment type="similarity">
    <text evidence="1">Belongs to the LysR transcriptional regulatory family.</text>
</comment>
<dbReference type="InterPro" id="IPR036390">
    <property type="entry name" value="WH_DNA-bd_sf"/>
</dbReference>
<name>A0ABY8VD71_9CORY</name>
<evidence type="ECO:0000256" key="5">
    <source>
        <dbReference type="ARBA" id="ARBA00023163"/>
    </source>
</evidence>
<dbReference type="CDD" id="cd08414">
    <property type="entry name" value="PBP2_LTTR_aromatics_like"/>
    <property type="match status" value="1"/>
</dbReference>
<evidence type="ECO:0000256" key="2">
    <source>
        <dbReference type="ARBA" id="ARBA00023015"/>
    </source>
</evidence>
<evidence type="ECO:0000313" key="8">
    <source>
        <dbReference type="Proteomes" id="UP001225598"/>
    </source>
</evidence>
<dbReference type="EMBL" id="CP126969">
    <property type="protein sequence ID" value="WIM67605.1"/>
    <property type="molecule type" value="Genomic_DNA"/>
</dbReference>
<dbReference type="PANTHER" id="PTHR30346">
    <property type="entry name" value="TRANSCRIPTIONAL DUAL REGULATOR HCAR-RELATED"/>
    <property type="match status" value="1"/>
</dbReference>
<keyword evidence="4" id="KW-0010">Activator</keyword>
<keyword evidence="5" id="KW-0804">Transcription</keyword>
<evidence type="ECO:0000259" key="6">
    <source>
        <dbReference type="PROSITE" id="PS50931"/>
    </source>
</evidence>
<accession>A0ABY8VD71</accession>
<keyword evidence="3" id="KW-0238">DNA-binding</keyword>
<reference evidence="7 8" key="1">
    <citation type="submission" date="2023-05" db="EMBL/GenBank/DDBJ databases">
        <title>Corynebacterium suedekumii sp. nov. and Corynebacterium breve sp. nov. isolated from raw cow's milk.</title>
        <authorList>
            <person name="Baer M.K."/>
            <person name="Mehl L."/>
            <person name="Hellmuth R."/>
            <person name="Marke G."/>
            <person name="Lipski A."/>
        </authorList>
    </citation>
    <scope>NUCLEOTIDE SEQUENCE [LARGE SCALE GENOMIC DNA]</scope>
    <source>
        <strain evidence="7 8">R4</strain>
    </source>
</reference>
<evidence type="ECO:0000313" key="7">
    <source>
        <dbReference type="EMBL" id="WIM67605.1"/>
    </source>
</evidence>
<dbReference type="SUPFAM" id="SSF46785">
    <property type="entry name" value="Winged helix' DNA-binding domain"/>
    <property type="match status" value="1"/>
</dbReference>
<dbReference type="Gene3D" id="3.40.190.10">
    <property type="entry name" value="Periplasmic binding protein-like II"/>
    <property type="match status" value="2"/>
</dbReference>
<dbReference type="InterPro" id="IPR036388">
    <property type="entry name" value="WH-like_DNA-bd_sf"/>
</dbReference>
<feature type="domain" description="HTH lysR-type" evidence="6">
    <location>
        <begin position="1"/>
        <end position="58"/>
    </location>
</feature>
<proteinExistence type="inferred from homology"/>
<keyword evidence="2" id="KW-0805">Transcription regulation</keyword>
<sequence length="300" mass="33298">MDFRQLQYFIAVAEELHFGYAAQRLHMSQPPLSNAIRKFESELEVTLFDRSSRSVSLTPAGSFLLPRAKQIVREVDDLKTALSTFGQQEPISVRIGFVGTASYQIMPEVLRVASVERPHLSIEVHGEMVAPNVERSLIHGELDFAVVRLPSENPLIEAKVLRSDRFVLAMPRHHRLLTGGKSPTLKDLQGEDFVAYESSTAAARVLDADGIFRRIVPRRITKVQETSTFLALVTAGIGIGFIPEYAYPLNDSSLVYQQLPGLPSIDLALAWRKGLENPLHSYIDSLMQRVIAGSSDASSD</sequence>